<reference evidence="6 8" key="2">
    <citation type="submission" date="2020-09" db="EMBL/GenBank/DDBJ databases">
        <title>Draft Genome Sequences of Oil-Oxidizing Bacteria Halomonas titanicae, Marinobacter lutaoensis, and Virgibacillus halodenitrificans Isolated from Highly Saline Environments.</title>
        <authorList>
            <person name="Grouzdev D.S."/>
            <person name="Sokolova D.S."/>
            <person name="Semenova E.M."/>
            <person name="Borzenkov I.A."/>
            <person name="Bidzhieva S.K."/>
            <person name="Poltaraus A.B."/>
            <person name="Nazina T.N."/>
        </authorList>
    </citation>
    <scope>NUCLEOTIDE SEQUENCE [LARGE SCALE GENOMIC DNA]</scope>
    <source>
        <strain evidence="6 8">VKM B-3472D</strain>
    </source>
</reference>
<keyword evidence="2 4" id="KW-0808">Transferase</keyword>
<dbReference type="EMBL" id="CP017962">
    <property type="protein sequence ID" value="APC48182.1"/>
    <property type="molecule type" value="Genomic_DNA"/>
</dbReference>
<dbReference type="Pfam" id="PF01596">
    <property type="entry name" value="Methyltransf_3"/>
    <property type="match status" value="1"/>
</dbReference>
<dbReference type="InterPro" id="IPR043675">
    <property type="entry name" value="TrmR_methyltr"/>
</dbReference>
<keyword evidence="4" id="KW-0819">tRNA processing</keyword>
<evidence type="ECO:0000313" key="6">
    <source>
        <dbReference type="EMBL" id="MBD1222883.1"/>
    </source>
</evidence>
<feature type="binding site" evidence="4">
    <location>
        <begin position="110"/>
        <end position="111"/>
    </location>
    <ligand>
        <name>S-adenosyl-L-methionine</name>
        <dbReference type="ChEBI" id="CHEBI:59789"/>
    </ligand>
</feature>
<dbReference type="Gene3D" id="3.40.50.150">
    <property type="entry name" value="Vaccinia Virus protein VP39"/>
    <property type="match status" value="1"/>
</dbReference>
<dbReference type="PANTHER" id="PTHR10509:SF14">
    <property type="entry name" value="CAFFEOYL-COA O-METHYLTRANSFERASE 3-RELATED"/>
    <property type="match status" value="1"/>
</dbReference>
<dbReference type="GO" id="GO:0016300">
    <property type="term" value="F:tRNA (uridine) methyltransferase activity"/>
    <property type="evidence" value="ECO:0007669"/>
    <property type="project" value="UniProtKB-UniRule"/>
</dbReference>
<feature type="binding site" evidence="4">
    <location>
        <position position="155"/>
    </location>
    <ligand>
        <name>Mg(2+)</name>
        <dbReference type="ChEBI" id="CHEBI:18420"/>
    </ligand>
</feature>
<feature type="binding site" evidence="4">
    <location>
        <position position="129"/>
    </location>
    <ligand>
        <name>S-adenosyl-L-methionine</name>
        <dbReference type="ChEBI" id="CHEBI:59789"/>
    </ligand>
</feature>
<evidence type="ECO:0000313" key="5">
    <source>
        <dbReference type="EMBL" id="APC48182.1"/>
    </source>
</evidence>
<evidence type="ECO:0000256" key="4">
    <source>
        <dbReference type="HAMAP-Rule" id="MF_02217"/>
    </source>
</evidence>
<comment type="subunit">
    <text evidence="4">Homodimer.</text>
</comment>
<keyword evidence="3 4" id="KW-0949">S-adenosyl-L-methionine</keyword>
<comment type="similarity">
    <text evidence="4">Belongs to the class I-like SAM-binding methyltransferase superfamily. Cation-dependent O-methyltransferase family.</text>
</comment>
<dbReference type="CDD" id="cd02440">
    <property type="entry name" value="AdoMet_MTases"/>
    <property type="match status" value="1"/>
</dbReference>
<reference evidence="5 7" key="1">
    <citation type="submission" date="2016-11" db="EMBL/GenBank/DDBJ databases">
        <title>Complete genome sequencing of Virgibacillus halodenitrificans PDB-F2.</title>
        <authorList>
            <person name="Sun Z."/>
            <person name="Zhou Y."/>
            <person name="Li H."/>
        </authorList>
    </citation>
    <scope>NUCLEOTIDE SEQUENCE [LARGE SCALE GENOMIC DNA]</scope>
    <source>
        <strain evidence="5 7">PDB-F2</strain>
    </source>
</reference>
<organism evidence="5 7">
    <name type="scientific">Virgibacillus halodenitrificans</name>
    <name type="common">Bacillus halodenitrificans</name>
    <dbReference type="NCBI Taxonomy" id="1482"/>
    <lineage>
        <taxon>Bacteria</taxon>
        <taxon>Bacillati</taxon>
        <taxon>Bacillota</taxon>
        <taxon>Bacilli</taxon>
        <taxon>Bacillales</taxon>
        <taxon>Bacillaceae</taxon>
        <taxon>Virgibacillus</taxon>
    </lineage>
</organism>
<dbReference type="GO" id="GO:0000287">
    <property type="term" value="F:magnesium ion binding"/>
    <property type="evidence" value="ECO:0007669"/>
    <property type="project" value="UniProtKB-UniRule"/>
</dbReference>
<dbReference type="GO" id="GO:0008757">
    <property type="term" value="F:S-adenosylmethionine-dependent methyltransferase activity"/>
    <property type="evidence" value="ECO:0007669"/>
    <property type="project" value="TreeGrafter"/>
</dbReference>
<name>A0AAC9IZ15_VIRHA</name>
<keyword evidence="8" id="KW-1185">Reference proteome</keyword>
<sequence length="219" mass="25173">MNEHVKSYLNEILPTSPDWAKKLEGEAKENHVPIMDRVSMNFVMQLIRIKKPKRILEIGTAIGYSALRMVEASPESKVVTIEKDEVRYQQALNNIKANNKEDRIRVLLGDALEKLKGLEDNSFDFIFIDAAKGKYRDFFILSEGLLVNDGLIISDNVLFRGYVAKPEEAHRRHEKMVEKIRVYNEWLFKHTNFSTSIVPIGDGVAISLKNNKKGNYLHE</sequence>
<comment type="catalytic activity">
    <reaction evidence="4">
        <text>5-hydroxyuridine(34) in tRNA + S-adenosyl-L-methionine = 5-methoxyuridine(34) in tRNA + S-adenosyl-L-homocysteine + H(+)</text>
        <dbReference type="Rhea" id="RHEA:60524"/>
        <dbReference type="Rhea" id="RHEA-COMP:13381"/>
        <dbReference type="Rhea" id="RHEA-COMP:15591"/>
        <dbReference type="ChEBI" id="CHEBI:15378"/>
        <dbReference type="ChEBI" id="CHEBI:57856"/>
        <dbReference type="ChEBI" id="CHEBI:59789"/>
        <dbReference type="ChEBI" id="CHEBI:136877"/>
        <dbReference type="ChEBI" id="CHEBI:143860"/>
    </reaction>
</comment>
<dbReference type="InterPro" id="IPR050362">
    <property type="entry name" value="Cation-dep_OMT"/>
</dbReference>
<dbReference type="EC" id="2.1.1.-" evidence="4"/>
<evidence type="ECO:0000256" key="3">
    <source>
        <dbReference type="ARBA" id="ARBA00022691"/>
    </source>
</evidence>
<gene>
    <name evidence="4" type="primary">trmR</name>
    <name evidence="5" type="ORF">BME96_08335</name>
    <name evidence="6" type="ORF">IC602_09710</name>
</gene>
<keyword evidence="1 4" id="KW-0489">Methyltransferase</keyword>
<keyword evidence="4" id="KW-0479">Metal-binding</keyword>
<dbReference type="GO" id="GO:0008171">
    <property type="term" value="F:O-methyltransferase activity"/>
    <property type="evidence" value="ECO:0007669"/>
    <property type="project" value="InterPro"/>
</dbReference>
<dbReference type="PROSITE" id="PS51682">
    <property type="entry name" value="SAM_OMT_I"/>
    <property type="match status" value="1"/>
</dbReference>
<evidence type="ECO:0000313" key="7">
    <source>
        <dbReference type="Proteomes" id="UP000182945"/>
    </source>
</evidence>
<dbReference type="HAMAP" id="MF_02217">
    <property type="entry name" value="TrmR_methyltr"/>
    <property type="match status" value="1"/>
</dbReference>
<feature type="binding site" evidence="4">
    <location>
        <position position="65"/>
    </location>
    <ligand>
        <name>S-adenosyl-L-methionine</name>
        <dbReference type="ChEBI" id="CHEBI:59789"/>
    </ligand>
</feature>
<protein>
    <recommendedName>
        <fullName evidence="4">tRNA 5-hydroxyuridine methyltransferase</fullName>
        <ecNumber evidence="4">2.1.1.-</ecNumber>
    </recommendedName>
    <alternativeName>
        <fullName evidence="4">ho5U methyltransferase</fullName>
    </alternativeName>
</protein>
<dbReference type="KEGG" id="vhl:BME96_08335"/>
<dbReference type="RefSeq" id="WP_019377859.1">
    <property type="nucleotide sequence ID" value="NZ_CP017962.1"/>
</dbReference>
<feature type="binding site" evidence="4">
    <location>
        <position position="129"/>
    </location>
    <ligand>
        <name>Mg(2+)</name>
        <dbReference type="ChEBI" id="CHEBI:18420"/>
    </ligand>
</feature>
<evidence type="ECO:0000256" key="1">
    <source>
        <dbReference type="ARBA" id="ARBA00022603"/>
    </source>
</evidence>
<dbReference type="GeneID" id="71514398"/>
<evidence type="ECO:0000256" key="2">
    <source>
        <dbReference type="ARBA" id="ARBA00022679"/>
    </source>
</evidence>
<proteinExistence type="inferred from homology"/>
<dbReference type="PANTHER" id="PTHR10509">
    <property type="entry name" value="O-METHYLTRANSFERASE-RELATED"/>
    <property type="match status" value="1"/>
</dbReference>
<dbReference type="InterPro" id="IPR002935">
    <property type="entry name" value="SAM_O-MeTrfase"/>
</dbReference>
<dbReference type="InterPro" id="IPR029063">
    <property type="entry name" value="SAM-dependent_MTases_sf"/>
</dbReference>
<feature type="binding site" evidence="4">
    <location>
        <position position="82"/>
    </location>
    <ligand>
        <name>S-adenosyl-L-methionine</name>
        <dbReference type="ChEBI" id="CHEBI:59789"/>
    </ligand>
</feature>
<dbReference type="AlphaFoldDB" id="A0AAC9IZ15"/>
<accession>A0AAC9IZ15</accession>
<dbReference type="SUPFAM" id="SSF53335">
    <property type="entry name" value="S-adenosyl-L-methionine-dependent methyltransferases"/>
    <property type="match status" value="1"/>
</dbReference>
<dbReference type="Proteomes" id="UP000621631">
    <property type="component" value="Unassembled WGS sequence"/>
</dbReference>
<evidence type="ECO:0000313" key="8">
    <source>
        <dbReference type="Proteomes" id="UP000621631"/>
    </source>
</evidence>
<dbReference type="GO" id="GO:0030488">
    <property type="term" value="P:tRNA methylation"/>
    <property type="evidence" value="ECO:0007669"/>
    <property type="project" value="UniProtKB-UniRule"/>
</dbReference>
<feature type="binding site" evidence="4">
    <location>
        <position position="35"/>
    </location>
    <ligand>
        <name>S-adenosyl-L-methionine</name>
        <dbReference type="ChEBI" id="CHEBI:59789"/>
    </ligand>
</feature>
<keyword evidence="4" id="KW-0460">Magnesium</keyword>
<dbReference type="Proteomes" id="UP000182945">
    <property type="component" value="Chromosome"/>
</dbReference>
<dbReference type="EMBL" id="JACWEZ010000004">
    <property type="protein sequence ID" value="MBD1222883.1"/>
    <property type="molecule type" value="Genomic_DNA"/>
</dbReference>
<comment type="function">
    <text evidence="4">Catalyzes the methylation of 5-hydroxyuridine (ho5U) to form 5-methoxyuridine (mo5U) at position 34 in tRNAs.</text>
</comment>
<feature type="binding site" evidence="4">
    <location>
        <position position="156"/>
    </location>
    <ligand>
        <name>Mg(2+)</name>
        <dbReference type="ChEBI" id="CHEBI:18420"/>
    </ligand>
</feature>